<dbReference type="STRING" id="1227453.C444_07530"/>
<accession>M0LIS3</accession>
<proteinExistence type="predicted"/>
<sequence length="79" mass="9243">MSKAYRVYCEDCGLDEIYDSEEPPKREVNYWGSIEKAREQWSAKSAAKGNRDNHAASEFRDYDEGLRHRVHMEEVSADE</sequence>
<dbReference type="PATRIC" id="fig|1227453.3.peg.1503"/>
<organism evidence="1 2">
    <name type="scientific">Haloarcula japonica (strain ATCC 49778 / DSM 6131 / JCM 7785 / NBRC 101032 / NCIMB 13157 / TR-1)</name>
    <dbReference type="NCBI Taxonomy" id="1227453"/>
    <lineage>
        <taxon>Archaea</taxon>
        <taxon>Methanobacteriati</taxon>
        <taxon>Methanobacteriota</taxon>
        <taxon>Stenosarchaea group</taxon>
        <taxon>Halobacteria</taxon>
        <taxon>Halobacteriales</taxon>
        <taxon>Haloarculaceae</taxon>
        <taxon>Haloarcula</taxon>
    </lineage>
</organism>
<gene>
    <name evidence="1" type="ORF">C444_07530</name>
</gene>
<reference evidence="1 2" key="1">
    <citation type="journal article" date="2014" name="PLoS Genet.">
        <title>Phylogenetically driven sequencing of extremely halophilic archaea reveals strategies for static and dynamic osmo-response.</title>
        <authorList>
            <person name="Becker E.A."/>
            <person name="Seitzer P.M."/>
            <person name="Tritt A."/>
            <person name="Larsen D."/>
            <person name="Krusor M."/>
            <person name="Yao A.I."/>
            <person name="Wu D."/>
            <person name="Madern D."/>
            <person name="Eisen J.A."/>
            <person name="Darling A.E."/>
            <person name="Facciotti M.T."/>
        </authorList>
    </citation>
    <scope>NUCLEOTIDE SEQUENCE [LARGE SCALE GENOMIC DNA]</scope>
    <source>
        <strain evidence="2">ATCC 49778 / DSM 6131 / JCM 7785 / NBRC 101032 / NCIMB 13157 / TR-1</strain>
    </source>
</reference>
<dbReference type="RefSeq" id="WP_004591969.1">
    <property type="nucleotide sequence ID" value="NZ_AOLY01000011.1"/>
</dbReference>
<keyword evidence="2" id="KW-1185">Reference proteome</keyword>
<name>M0LIS3_HALJT</name>
<dbReference type="OrthoDB" id="372399at2157"/>
<dbReference type="Proteomes" id="UP000011524">
    <property type="component" value="Unassembled WGS sequence"/>
</dbReference>
<protein>
    <submittedName>
        <fullName evidence="1">Uncharacterized protein</fullName>
    </submittedName>
</protein>
<dbReference type="AlphaFoldDB" id="M0LIS3"/>
<comment type="caution">
    <text evidence="1">The sequence shown here is derived from an EMBL/GenBank/DDBJ whole genome shotgun (WGS) entry which is preliminary data.</text>
</comment>
<dbReference type="EMBL" id="AOLY01000011">
    <property type="protein sequence ID" value="EMA31910.1"/>
    <property type="molecule type" value="Genomic_DNA"/>
</dbReference>
<evidence type="ECO:0000313" key="1">
    <source>
        <dbReference type="EMBL" id="EMA31910.1"/>
    </source>
</evidence>
<evidence type="ECO:0000313" key="2">
    <source>
        <dbReference type="Proteomes" id="UP000011524"/>
    </source>
</evidence>